<dbReference type="GO" id="GO:0016813">
    <property type="term" value="F:hydrolase activity, acting on carbon-nitrogen (but not peptide) bonds, in linear amidines"/>
    <property type="evidence" value="ECO:0007669"/>
    <property type="project" value="InterPro"/>
</dbReference>
<dbReference type="InterPro" id="IPR002933">
    <property type="entry name" value="Peptidase_M20"/>
</dbReference>
<evidence type="ECO:0000256" key="3">
    <source>
        <dbReference type="ARBA" id="ARBA00011738"/>
    </source>
</evidence>
<keyword evidence="5 10" id="KW-0378">Hydrolase</keyword>
<dbReference type="SUPFAM" id="SSF53187">
    <property type="entry name" value="Zn-dependent exopeptidases"/>
    <property type="match status" value="1"/>
</dbReference>
<organism evidence="10 11">
    <name type="scientific">Acetobacter ascendens</name>
    <dbReference type="NCBI Taxonomy" id="481146"/>
    <lineage>
        <taxon>Bacteria</taxon>
        <taxon>Pseudomonadati</taxon>
        <taxon>Pseudomonadota</taxon>
        <taxon>Alphaproteobacteria</taxon>
        <taxon>Acetobacterales</taxon>
        <taxon>Acetobacteraceae</taxon>
        <taxon>Acetobacter</taxon>
    </lineage>
</organism>
<comment type="similarity">
    <text evidence="2">Belongs to the peptidase M20 family.</text>
</comment>
<feature type="domain" description="Peptidase M20 dimerisation" evidence="9">
    <location>
        <begin position="243"/>
        <end position="339"/>
    </location>
</feature>
<dbReference type="CDD" id="cd03884">
    <property type="entry name" value="M20_bAS"/>
    <property type="match status" value="1"/>
</dbReference>
<dbReference type="EMBL" id="CP015164">
    <property type="protein sequence ID" value="AOW46152.1"/>
    <property type="molecule type" value="Genomic_DNA"/>
</dbReference>
<dbReference type="PIRSF" id="PIRSF001235">
    <property type="entry name" value="Amidase_carbamoylase"/>
    <property type="match status" value="1"/>
</dbReference>
<dbReference type="Proteomes" id="UP000175973">
    <property type="component" value="Chromosome"/>
</dbReference>
<reference evidence="11" key="1">
    <citation type="submission" date="2016-04" db="EMBL/GenBank/DDBJ databases">
        <authorList>
            <person name="Jeon C.O."/>
            <person name="Cho G.Y."/>
            <person name="Jeong H.I."/>
            <person name="Kim K.H."/>
        </authorList>
    </citation>
    <scope>NUCLEOTIDE SEQUENCE [LARGE SCALE GENOMIC DNA]</scope>
    <source>
        <strain evidence="11">LMG 1590</strain>
    </source>
</reference>
<dbReference type="NCBIfam" id="NF006775">
    <property type="entry name" value="PRK09290.2-5"/>
    <property type="match status" value="1"/>
</dbReference>
<dbReference type="RefSeq" id="WP_070323066.1">
    <property type="nucleotide sequence ID" value="NZ_CP015164.1"/>
</dbReference>
<keyword evidence="6" id="KW-0464">Manganese</keyword>
<evidence type="ECO:0000256" key="2">
    <source>
        <dbReference type="ARBA" id="ARBA00006153"/>
    </source>
</evidence>
<evidence type="ECO:0000313" key="10">
    <source>
        <dbReference type="EMBL" id="AOW46152.1"/>
    </source>
</evidence>
<proteinExistence type="inferred from homology"/>
<dbReference type="Pfam" id="PF07687">
    <property type="entry name" value="M20_dimer"/>
    <property type="match status" value="1"/>
</dbReference>
<feature type="binding site" evidence="8">
    <location>
        <position position="242"/>
    </location>
    <ligand>
        <name>allantoate</name>
        <dbReference type="ChEBI" id="CHEBI:17536"/>
    </ligand>
</feature>
<keyword evidence="4 7" id="KW-0479">Metal-binding</keyword>
<feature type="binding site" evidence="8">
    <location>
        <position position="302"/>
    </location>
    <ligand>
        <name>allantoate</name>
        <dbReference type="ChEBI" id="CHEBI:17536"/>
    </ligand>
</feature>
<evidence type="ECO:0000256" key="5">
    <source>
        <dbReference type="ARBA" id="ARBA00022801"/>
    </source>
</evidence>
<dbReference type="GO" id="GO:0046872">
    <property type="term" value="F:metal ion binding"/>
    <property type="evidence" value="ECO:0007669"/>
    <property type="project" value="UniProtKB-KW"/>
</dbReference>
<feature type="binding site" evidence="8">
    <location>
        <position position="315"/>
    </location>
    <ligand>
        <name>allantoate</name>
        <dbReference type="ChEBI" id="CHEBI:17536"/>
    </ligand>
</feature>
<dbReference type="NCBIfam" id="TIGR01879">
    <property type="entry name" value="hydantase"/>
    <property type="match status" value="1"/>
</dbReference>
<protein>
    <submittedName>
        <fullName evidence="10">Allantoate amidohydrolase</fullName>
    </submittedName>
</protein>
<keyword evidence="11" id="KW-1185">Reference proteome</keyword>
<comment type="cofactor">
    <cofactor evidence="7">
        <name>Zn(2+)</name>
        <dbReference type="ChEBI" id="CHEBI:29105"/>
    </cofactor>
    <text evidence="7">Binds 2 Zn(2+) ions per subunit.</text>
</comment>
<dbReference type="Pfam" id="PF01546">
    <property type="entry name" value="Peptidase_M20"/>
    <property type="match status" value="1"/>
</dbReference>
<evidence type="ECO:0000256" key="8">
    <source>
        <dbReference type="PIRSR" id="PIRSR001235-2"/>
    </source>
</evidence>
<gene>
    <name evidence="10" type="ORF">A4S02_04425</name>
</gene>
<comment type="subunit">
    <text evidence="3">Homodimer.</text>
</comment>
<sequence>MAQDVTFFIDLLTLEARMQILPNVSYVADASGKRAVQRCDFLAHPPFSDTPDGLFRSYLSPAYTATVKLVREWMEEAGMHCRIDAAGNLIGRYEGITPNAPALLIGSHLDSVKNAGKYDGTLGVILGIEAVASFHAQQKRFPFAIEVIGFGDEEGSRFPVSMLTSRAVAGSLGELPDVQDAQGTSIQQVLQESGLDAARYLEAAYKPSRVLAYFEAHIEQGPVLESTHHAVGLVTSIAAQYRFKVTMKGMAGHAGTLPMHLRQDALAAAAEAISCIEKIAQSGPDDLVATVGHMTVKPGAPNIVPGRVEFSIDVRAGTESVRNKAAETLTNALQEISQKRGVKMELALQHDLSATPCNPQLSNILATSIQTVTGQPAYALVSGAGHDAMIMAALTPVCMLFIRCEKGISHNPAEAVRDQDVETALRVMCDFIQNIPSEKAA</sequence>
<evidence type="ECO:0000256" key="7">
    <source>
        <dbReference type="PIRSR" id="PIRSR001235-1"/>
    </source>
</evidence>
<dbReference type="KEGG" id="aasc:A4S02_04425"/>
<dbReference type="InterPro" id="IPR011650">
    <property type="entry name" value="Peptidase_M20_dimer"/>
</dbReference>
<evidence type="ECO:0000256" key="4">
    <source>
        <dbReference type="ARBA" id="ARBA00022723"/>
    </source>
</evidence>
<dbReference type="InterPro" id="IPR036264">
    <property type="entry name" value="Bact_exopeptidase_dim_dom"/>
</dbReference>
<feature type="binding site" evidence="7">
    <location>
        <position position="108"/>
    </location>
    <ligand>
        <name>Zn(2+)</name>
        <dbReference type="ChEBI" id="CHEBI:29105"/>
        <label>1</label>
    </ligand>
</feature>
<feature type="binding site" evidence="7">
    <location>
        <position position="410"/>
    </location>
    <ligand>
        <name>Zn(2+)</name>
        <dbReference type="ChEBI" id="CHEBI:29105"/>
        <label>2</label>
    </ligand>
</feature>
<dbReference type="InterPro" id="IPR010158">
    <property type="entry name" value="Amidase_Cbmase"/>
</dbReference>
<feature type="binding site" evidence="7">
    <location>
        <position position="217"/>
    </location>
    <ligand>
        <name>Zn(2+)</name>
        <dbReference type="ChEBI" id="CHEBI:29105"/>
        <label>1</label>
    </ligand>
</feature>
<accession>A0A1D8QUY4</accession>
<comment type="cofactor">
    <cofactor evidence="1">
        <name>Mn(2+)</name>
        <dbReference type="ChEBI" id="CHEBI:29035"/>
    </cofactor>
</comment>
<dbReference type="NCBIfam" id="NF006771">
    <property type="entry name" value="PRK09290.1-5"/>
    <property type="match status" value="1"/>
</dbReference>
<evidence type="ECO:0000313" key="11">
    <source>
        <dbReference type="Proteomes" id="UP000175973"/>
    </source>
</evidence>
<evidence type="ECO:0000256" key="6">
    <source>
        <dbReference type="ARBA" id="ARBA00023211"/>
    </source>
</evidence>
<evidence type="ECO:0000259" key="9">
    <source>
        <dbReference type="Pfam" id="PF07687"/>
    </source>
</evidence>
<feature type="binding site" evidence="7">
    <location>
        <position position="119"/>
    </location>
    <ligand>
        <name>Zn(2+)</name>
        <dbReference type="ChEBI" id="CHEBI:29105"/>
        <label>1</label>
    </ligand>
</feature>
<dbReference type="PANTHER" id="PTHR32494:SF19">
    <property type="entry name" value="ALLANTOATE DEIMINASE-RELATED"/>
    <property type="match status" value="1"/>
</dbReference>
<evidence type="ECO:0000256" key="1">
    <source>
        <dbReference type="ARBA" id="ARBA00001936"/>
    </source>
</evidence>
<feature type="binding site" evidence="7">
    <location>
        <position position="154"/>
    </location>
    <ligand>
        <name>Zn(2+)</name>
        <dbReference type="ChEBI" id="CHEBI:29105"/>
        <label>2</label>
    </ligand>
</feature>
<dbReference type="Gene3D" id="3.30.70.360">
    <property type="match status" value="1"/>
</dbReference>
<feature type="binding site" evidence="7">
    <location>
        <position position="119"/>
    </location>
    <ligand>
        <name>Zn(2+)</name>
        <dbReference type="ChEBI" id="CHEBI:29105"/>
        <label>2</label>
    </ligand>
</feature>
<dbReference type="Gene3D" id="3.40.630.10">
    <property type="entry name" value="Zn peptidases"/>
    <property type="match status" value="1"/>
</dbReference>
<name>A0A1D8QUY4_9PROT</name>
<keyword evidence="7" id="KW-0862">Zinc</keyword>
<dbReference type="AlphaFoldDB" id="A0A1D8QUY4"/>
<dbReference type="PANTHER" id="PTHR32494">
    <property type="entry name" value="ALLANTOATE DEIMINASE-RELATED"/>
    <property type="match status" value="1"/>
</dbReference>
<dbReference type="SUPFAM" id="SSF55031">
    <property type="entry name" value="Bacterial exopeptidase dimerisation domain"/>
    <property type="match status" value="1"/>
</dbReference>